<evidence type="ECO:0000313" key="1">
    <source>
        <dbReference type="EMBL" id="PWB95936.1"/>
    </source>
</evidence>
<dbReference type="Gene3D" id="1.10.3700.10">
    <property type="entry name" value="AGR C 984p-like"/>
    <property type="match status" value="1"/>
</dbReference>
<accession>A0A2U1SWF2</accession>
<dbReference type="AlphaFoldDB" id="A0A2U1SWF2"/>
<organism evidence="1 2">
    <name type="scientific">Methylosinus sporium</name>
    <dbReference type="NCBI Taxonomy" id="428"/>
    <lineage>
        <taxon>Bacteria</taxon>
        <taxon>Pseudomonadati</taxon>
        <taxon>Pseudomonadota</taxon>
        <taxon>Alphaproteobacteria</taxon>
        <taxon>Hyphomicrobiales</taxon>
        <taxon>Methylocystaceae</taxon>
        <taxon>Methylosinus</taxon>
    </lineage>
</organism>
<dbReference type="Proteomes" id="UP000245137">
    <property type="component" value="Unassembled WGS sequence"/>
</dbReference>
<dbReference type="InterPro" id="IPR023157">
    <property type="entry name" value="AGR-C-984p-like_sf"/>
</dbReference>
<dbReference type="RefSeq" id="WP_108915605.1">
    <property type="nucleotide sequence ID" value="NZ_BGJY01000001.1"/>
</dbReference>
<evidence type="ECO:0008006" key="3">
    <source>
        <dbReference type="Google" id="ProtNLM"/>
    </source>
</evidence>
<dbReference type="Pfam" id="PF06748">
    <property type="entry name" value="DUF1217"/>
    <property type="match status" value="1"/>
</dbReference>
<name>A0A2U1SWF2_METSR</name>
<proteinExistence type="predicted"/>
<dbReference type="EMBL" id="PUIV01000001">
    <property type="protein sequence ID" value="PWB95936.1"/>
    <property type="molecule type" value="Genomic_DNA"/>
</dbReference>
<evidence type="ECO:0000313" key="2">
    <source>
        <dbReference type="Proteomes" id="UP000245137"/>
    </source>
</evidence>
<protein>
    <recommendedName>
        <fullName evidence="3">DUF1217 domain-containing protein</fullName>
    </recommendedName>
</protein>
<sequence>MTTLSTYLQIANNQSKWQAMTAKSPEVATQTKYFEDHIGEVTSVDEFMKDARLFNYAMTAFGIGDMTYAKGLMRKVLEGGLTDSSSLANRINNANIKAFAQAFDFAANGEETTSSSTLVDNVVSRYTEQALETSQGEQNPGVQLALYFQQRAPSLTSIYGILADSKIFTVVQTALGISSSTSSQSVDTQYRLLSSKVKLDDFKDPTKLQHFIARFAAQYDYNNGGDANSQSSLLSTLFDTSSSGSSFGLDSSLLLSVQGKKFGYF</sequence>
<dbReference type="OrthoDB" id="7824597at2"/>
<dbReference type="SUPFAM" id="SSF158837">
    <property type="entry name" value="AGR C 984p-like"/>
    <property type="match status" value="1"/>
</dbReference>
<reference evidence="1 2" key="1">
    <citation type="journal article" date="2018" name="Appl. Microbiol. Biotechnol.">
        <title>Co-cultivation of the strictly anaerobic methanogen Methanosarcina barkeri with aerobic methanotrophs in an oxygen-limited membrane bioreactor.</title>
        <authorList>
            <person name="In 't Zandt M.H."/>
            <person name="van den Bosch T.J.M."/>
            <person name="Rijkers R."/>
            <person name="van Kessel M.A.H.J."/>
            <person name="Jetten M.S.M."/>
            <person name="Welte C.U."/>
        </authorList>
    </citation>
    <scope>NUCLEOTIDE SEQUENCE [LARGE SCALE GENOMIC DNA]</scope>
    <source>
        <strain evidence="1 2">DSM 17706</strain>
    </source>
</reference>
<keyword evidence="2" id="KW-1185">Reference proteome</keyword>
<comment type="caution">
    <text evidence="1">The sequence shown here is derived from an EMBL/GenBank/DDBJ whole genome shotgun (WGS) entry which is preliminary data.</text>
</comment>
<dbReference type="InterPro" id="IPR010626">
    <property type="entry name" value="DUF1217"/>
</dbReference>
<gene>
    <name evidence="1" type="ORF">C5689_01045</name>
</gene>